<name>A0A7Y0HEB6_9PROT</name>
<keyword evidence="1" id="KW-0805">Transcription regulation</keyword>
<feature type="domain" description="HTH gntR-type" evidence="4">
    <location>
        <begin position="15"/>
        <end position="82"/>
    </location>
</feature>
<dbReference type="Gene3D" id="1.20.120.530">
    <property type="entry name" value="GntR ligand-binding domain-like"/>
    <property type="match status" value="1"/>
</dbReference>
<dbReference type="Proteomes" id="UP000539372">
    <property type="component" value="Unassembled WGS sequence"/>
</dbReference>
<sequence>MTTIMVDPGPEAPERTIAERAYRLLRDDIISGDLAPGLKLKIEMLRQRYGLGAAPIREALARLSSDHLVRLEGQRGCEVVPMSVADARDVGHVRKMLEAEALRISIANGDDAWEADVIAAFHRLESIERKINQGIDDLAEWERRNKQFHVALVAACDSPWLFRLRRQVFDQHERYRRLSRVRTVRTRDISLEHRALFEAALDRDIEKAVTVIGAHIQGTTDAVSNALSTGSKHS</sequence>
<dbReference type="Pfam" id="PF00392">
    <property type="entry name" value="GntR"/>
    <property type="match status" value="1"/>
</dbReference>
<dbReference type="GO" id="GO:0003700">
    <property type="term" value="F:DNA-binding transcription factor activity"/>
    <property type="evidence" value="ECO:0007669"/>
    <property type="project" value="InterPro"/>
</dbReference>
<keyword evidence="2" id="KW-0238">DNA-binding</keyword>
<dbReference type="RefSeq" id="WP_169623656.1">
    <property type="nucleotide sequence ID" value="NZ_JABBNT010000001.1"/>
</dbReference>
<dbReference type="InterPro" id="IPR011711">
    <property type="entry name" value="GntR_C"/>
</dbReference>
<dbReference type="SUPFAM" id="SSF46785">
    <property type="entry name" value="Winged helix' DNA-binding domain"/>
    <property type="match status" value="1"/>
</dbReference>
<dbReference type="Gene3D" id="1.10.10.10">
    <property type="entry name" value="Winged helix-like DNA-binding domain superfamily/Winged helix DNA-binding domain"/>
    <property type="match status" value="1"/>
</dbReference>
<dbReference type="EMBL" id="JABBNT010000001">
    <property type="protein sequence ID" value="NMM43373.1"/>
    <property type="molecule type" value="Genomic_DNA"/>
</dbReference>
<dbReference type="InterPro" id="IPR008920">
    <property type="entry name" value="TF_FadR/GntR_C"/>
</dbReference>
<organism evidence="5 6">
    <name type="scientific">Pacificispira spongiicola</name>
    <dbReference type="NCBI Taxonomy" id="2729598"/>
    <lineage>
        <taxon>Bacteria</taxon>
        <taxon>Pseudomonadati</taxon>
        <taxon>Pseudomonadota</taxon>
        <taxon>Alphaproteobacteria</taxon>
        <taxon>Rhodospirillales</taxon>
        <taxon>Rhodospirillaceae</taxon>
        <taxon>Pacificispira</taxon>
    </lineage>
</organism>
<dbReference type="PROSITE" id="PS50949">
    <property type="entry name" value="HTH_GNTR"/>
    <property type="match status" value="1"/>
</dbReference>
<evidence type="ECO:0000256" key="2">
    <source>
        <dbReference type="ARBA" id="ARBA00023125"/>
    </source>
</evidence>
<protein>
    <submittedName>
        <fullName evidence="5">FCD domain-containing protein</fullName>
    </submittedName>
</protein>
<dbReference type="InterPro" id="IPR036390">
    <property type="entry name" value="WH_DNA-bd_sf"/>
</dbReference>
<evidence type="ECO:0000313" key="6">
    <source>
        <dbReference type="Proteomes" id="UP000539372"/>
    </source>
</evidence>
<dbReference type="PANTHER" id="PTHR43537:SF20">
    <property type="entry name" value="HTH-TYPE TRANSCRIPTIONAL REPRESSOR GLAR"/>
    <property type="match status" value="1"/>
</dbReference>
<evidence type="ECO:0000259" key="4">
    <source>
        <dbReference type="PROSITE" id="PS50949"/>
    </source>
</evidence>
<dbReference type="SMART" id="SM00895">
    <property type="entry name" value="FCD"/>
    <property type="match status" value="1"/>
</dbReference>
<dbReference type="AlphaFoldDB" id="A0A7Y0HEB6"/>
<dbReference type="PANTHER" id="PTHR43537">
    <property type="entry name" value="TRANSCRIPTIONAL REGULATOR, GNTR FAMILY"/>
    <property type="match status" value="1"/>
</dbReference>
<evidence type="ECO:0000313" key="5">
    <source>
        <dbReference type="EMBL" id="NMM43373.1"/>
    </source>
</evidence>
<dbReference type="SUPFAM" id="SSF48008">
    <property type="entry name" value="GntR ligand-binding domain-like"/>
    <property type="match status" value="1"/>
</dbReference>
<reference evidence="5 6" key="1">
    <citation type="submission" date="2020-04" db="EMBL/GenBank/DDBJ databases">
        <title>Rhodospirillaceae bacterium KN72 isolated from deep sea.</title>
        <authorList>
            <person name="Zhang D.-C."/>
        </authorList>
    </citation>
    <scope>NUCLEOTIDE SEQUENCE [LARGE SCALE GENOMIC DNA]</scope>
    <source>
        <strain evidence="5 6">KN72</strain>
    </source>
</reference>
<dbReference type="SMART" id="SM00345">
    <property type="entry name" value="HTH_GNTR"/>
    <property type="match status" value="1"/>
</dbReference>
<proteinExistence type="predicted"/>
<dbReference type="InterPro" id="IPR036388">
    <property type="entry name" value="WH-like_DNA-bd_sf"/>
</dbReference>
<evidence type="ECO:0000256" key="3">
    <source>
        <dbReference type="ARBA" id="ARBA00023163"/>
    </source>
</evidence>
<keyword evidence="3" id="KW-0804">Transcription</keyword>
<gene>
    <name evidence="5" type="ORF">HH303_02705</name>
</gene>
<dbReference type="InterPro" id="IPR000524">
    <property type="entry name" value="Tscrpt_reg_HTH_GntR"/>
</dbReference>
<dbReference type="Pfam" id="PF07729">
    <property type="entry name" value="FCD"/>
    <property type="match status" value="1"/>
</dbReference>
<accession>A0A7Y0HEB6</accession>
<evidence type="ECO:0000256" key="1">
    <source>
        <dbReference type="ARBA" id="ARBA00023015"/>
    </source>
</evidence>
<dbReference type="GO" id="GO:0003677">
    <property type="term" value="F:DNA binding"/>
    <property type="evidence" value="ECO:0007669"/>
    <property type="project" value="UniProtKB-KW"/>
</dbReference>
<keyword evidence="6" id="KW-1185">Reference proteome</keyword>
<comment type="caution">
    <text evidence="5">The sequence shown here is derived from an EMBL/GenBank/DDBJ whole genome shotgun (WGS) entry which is preliminary data.</text>
</comment>